<dbReference type="RefSeq" id="XP_035880903.1">
    <property type="nucleotide sequence ID" value="XM_036025010.1"/>
</dbReference>
<keyword evidence="1" id="KW-0103">Bromodomain</keyword>
<dbReference type="Gene3D" id="1.20.920.10">
    <property type="entry name" value="Bromodomain-like"/>
    <property type="match status" value="1"/>
</dbReference>
<dbReference type="SUPFAM" id="SSF47370">
    <property type="entry name" value="Bromodomain"/>
    <property type="match status" value="1"/>
</dbReference>
<protein>
    <submittedName>
        <fullName evidence="3">Nuclear body protein SP140-like protein isoform X1</fullName>
    </submittedName>
</protein>
<dbReference type="InterPro" id="IPR036427">
    <property type="entry name" value="Bromodomain-like_sf"/>
</dbReference>
<organism evidence="2 3">
    <name type="scientific">Phyllostomus discolor</name>
    <name type="common">pale spear-nosed bat</name>
    <dbReference type="NCBI Taxonomy" id="89673"/>
    <lineage>
        <taxon>Eukaryota</taxon>
        <taxon>Metazoa</taxon>
        <taxon>Chordata</taxon>
        <taxon>Craniata</taxon>
        <taxon>Vertebrata</taxon>
        <taxon>Euteleostomi</taxon>
        <taxon>Mammalia</taxon>
        <taxon>Eutheria</taxon>
        <taxon>Laurasiatheria</taxon>
        <taxon>Chiroptera</taxon>
        <taxon>Yangochiroptera</taxon>
        <taxon>Phyllostomidae</taxon>
        <taxon>Phyllostominae</taxon>
        <taxon>Phyllostomus</taxon>
    </lineage>
</organism>
<dbReference type="GO" id="GO:0000981">
    <property type="term" value="F:DNA-binding transcription factor activity, RNA polymerase II-specific"/>
    <property type="evidence" value="ECO:0007669"/>
    <property type="project" value="TreeGrafter"/>
</dbReference>
<dbReference type="PANTHER" id="PTHR46386:SF1">
    <property type="entry name" value="NUCLEAR BODY PROTEIN SP140-LIKE PROTEIN"/>
    <property type="match status" value="1"/>
</dbReference>
<keyword evidence="2" id="KW-1185">Reference proteome</keyword>
<dbReference type="InParanoid" id="A0A7E6DP04"/>
<dbReference type="KEGG" id="pdic:114493818"/>
<dbReference type="OrthoDB" id="1870062at2759"/>
<dbReference type="GeneID" id="114493818"/>
<name>A0A7E6DP04_9CHIR</name>
<accession>A0A7E6DP04</accession>
<dbReference type="PANTHER" id="PTHR46386">
    <property type="entry name" value="NUCLEAR BODY PROTEIN SP140"/>
    <property type="match status" value="1"/>
</dbReference>
<reference evidence="3" key="1">
    <citation type="submission" date="2025-08" db="UniProtKB">
        <authorList>
            <consortium name="RefSeq"/>
        </authorList>
    </citation>
    <scope>IDENTIFICATION</scope>
    <source>
        <tissue evidence="3">Muscle</tissue>
    </source>
</reference>
<proteinExistence type="predicted"/>
<dbReference type="GO" id="GO:0005634">
    <property type="term" value="C:nucleus"/>
    <property type="evidence" value="ECO:0007669"/>
    <property type="project" value="TreeGrafter"/>
</dbReference>
<evidence type="ECO:0000313" key="2">
    <source>
        <dbReference type="Proteomes" id="UP000504628"/>
    </source>
</evidence>
<dbReference type="InterPro" id="IPR043563">
    <property type="entry name" value="Sp110/Sp140/Sp140L-like"/>
</dbReference>
<gene>
    <name evidence="3" type="primary">LOC114493818</name>
</gene>
<evidence type="ECO:0000256" key="1">
    <source>
        <dbReference type="ARBA" id="ARBA00023117"/>
    </source>
</evidence>
<sequence>MESEVLVKQMDPGRKLKCEFLLLKVYHHLESNIFPNIPHGIYVTKASQYLGKLRKLDIIKKKLIKDNYCKVQDFMEAMNKFFHDPRREKLHLNQREFMENSKKVFAIQETN</sequence>
<dbReference type="Proteomes" id="UP000504628">
    <property type="component" value="Chromosome 4"/>
</dbReference>
<evidence type="ECO:0000313" key="3">
    <source>
        <dbReference type="RefSeq" id="XP_035880903.1"/>
    </source>
</evidence>
<dbReference type="AlphaFoldDB" id="A0A7E6DP04"/>